<feature type="domain" description="Ribosomal protein eL8/eL30/eS12/Gadd45" evidence="3">
    <location>
        <begin position="4"/>
        <end position="81"/>
    </location>
</feature>
<dbReference type="RefSeq" id="WP_301238293.1">
    <property type="nucleotide sequence ID" value="NZ_JANRHH010000029.1"/>
</dbReference>
<dbReference type="EMBL" id="JANRHH010000029">
    <property type="protein sequence ID" value="MDN4593585.1"/>
    <property type="molecule type" value="Genomic_DNA"/>
</dbReference>
<dbReference type="NCBIfam" id="NF010125">
    <property type="entry name" value="PRK13602.1"/>
    <property type="match status" value="1"/>
</dbReference>
<evidence type="ECO:0000259" key="3">
    <source>
        <dbReference type="Pfam" id="PF01248"/>
    </source>
</evidence>
<evidence type="ECO:0000256" key="2">
    <source>
        <dbReference type="HAMAP-Rule" id="MF_00574"/>
    </source>
</evidence>
<dbReference type="Pfam" id="PF01248">
    <property type="entry name" value="Ribosomal_L7Ae"/>
    <property type="match status" value="1"/>
</dbReference>
<keyword evidence="5" id="KW-1185">Reference proteome</keyword>
<evidence type="ECO:0000256" key="1">
    <source>
        <dbReference type="ARBA" id="ARBA00022884"/>
    </source>
</evidence>
<dbReference type="HAMAP" id="MF_00574">
    <property type="entry name" value="Ribosomal_eL8_Bact"/>
    <property type="match status" value="1"/>
</dbReference>
<proteinExistence type="inferred from homology"/>
<comment type="caution">
    <text evidence="4">The sequence shown here is derived from an EMBL/GenBank/DDBJ whole genome shotgun (WGS) entry which is preliminary data.</text>
</comment>
<keyword evidence="1 2" id="KW-0694">RNA-binding</keyword>
<dbReference type="Gene3D" id="3.30.1330.30">
    <property type="match status" value="1"/>
</dbReference>
<evidence type="ECO:0000313" key="4">
    <source>
        <dbReference type="EMBL" id="MDN4593585.1"/>
    </source>
</evidence>
<comment type="similarity">
    <text evidence="2">Belongs to the eukaryotic ribosomal protein eL8 family.</text>
</comment>
<dbReference type="InterPro" id="IPR004038">
    <property type="entry name" value="Ribosomal_eL8/eL30/eS12/Gad45"/>
</dbReference>
<dbReference type="SUPFAM" id="SSF55315">
    <property type="entry name" value="L30e-like"/>
    <property type="match status" value="1"/>
</dbReference>
<dbReference type="InterPro" id="IPR023460">
    <property type="entry name" value="RNA_bf_YbxF-like"/>
</dbReference>
<protein>
    <recommendedName>
        <fullName evidence="2">RNA-binding protein NWF35_06640</fullName>
    </recommendedName>
    <alternativeName>
        <fullName evidence="2">Ribosomal protein eL8-like</fullName>
    </alternativeName>
</protein>
<dbReference type="InterPro" id="IPR029064">
    <property type="entry name" value="Ribosomal_eL30-like_sf"/>
</dbReference>
<evidence type="ECO:0000313" key="5">
    <source>
        <dbReference type="Proteomes" id="UP001174196"/>
    </source>
</evidence>
<accession>A0ABT8ILB6</accession>
<reference evidence="4" key="1">
    <citation type="submission" date="2022-08" db="EMBL/GenBank/DDBJ databases">
        <title>Polycladomyces zharkentsis sp. nov., a novel thermophilic CMC and starch-degrading bacterium isolated from a geothermal spring in Kazakhstan.</title>
        <authorList>
            <person name="Mashzhan A."/>
            <person name="Kistaubaeva A."/>
            <person name="Javier-Lopez R."/>
            <person name="Birkeland N.-K."/>
        </authorList>
    </citation>
    <scope>NUCLEOTIDE SEQUENCE</scope>
    <source>
        <strain evidence="4">KSR 13</strain>
    </source>
</reference>
<gene>
    <name evidence="4" type="ORF">NWF35_06640</name>
</gene>
<sequence>MLYEKVKQATNMVIGTKQTKKAIEQGKAQEVIVAKDADAKVTTPIISMCRDRGIAVNYVDSMRELGKACGIEVGAAAVAILK</sequence>
<dbReference type="Proteomes" id="UP001174196">
    <property type="component" value="Unassembled WGS sequence"/>
</dbReference>
<organism evidence="4 5">
    <name type="scientific">Polycladomyces subterraneus</name>
    <dbReference type="NCBI Taxonomy" id="1016997"/>
    <lineage>
        <taxon>Bacteria</taxon>
        <taxon>Bacillati</taxon>
        <taxon>Bacillota</taxon>
        <taxon>Bacilli</taxon>
        <taxon>Bacillales</taxon>
        <taxon>Thermoactinomycetaceae</taxon>
        <taxon>Polycladomyces</taxon>
    </lineage>
</organism>
<dbReference type="PRINTS" id="PR00884">
    <property type="entry name" value="RIBOSOMALHS6"/>
</dbReference>
<name>A0ABT8ILB6_9BACL</name>